<dbReference type="Proteomes" id="UP000199400">
    <property type="component" value="Unassembled WGS sequence"/>
</dbReference>
<proteinExistence type="predicted"/>
<reference evidence="2" key="1">
    <citation type="submission" date="2016-10" db="EMBL/GenBank/DDBJ databases">
        <authorList>
            <person name="Varghese N."/>
            <person name="Submissions S."/>
        </authorList>
    </citation>
    <scope>NUCLEOTIDE SEQUENCE [LARGE SCALE GENOMIC DNA]</scope>
    <source>
        <strain evidence="2">ATCC 25963</strain>
    </source>
</reference>
<accession>A0A1I2CVW5</accession>
<dbReference type="AlphaFoldDB" id="A0A1I2CVW5"/>
<evidence type="ECO:0000313" key="2">
    <source>
        <dbReference type="Proteomes" id="UP000199400"/>
    </source>
</evidence>
<gene>
    <name evidence="1" type="ORF">SAMN02745121_05285</name>
</gene>
<sequence>MVAVPGLLQPTVELTLVGGSGPILLGASSVRSADTQEVTITRLGPDWICGNLAITSERGAVTGGFAARVHGR</sequence>
<dbReference type="EMBL" id="FOMX01000018">
    <property type="protein sequence ID" value="SFE72335.1"/>
    <property type="molecule type" value="Genomic_DNA"/>
</dbReference>
<evidence type="ECO:0000313" key="1">
    <source>
        <dbReference type="EMBL" id="SFE72335.1"/>
    </source>
</evidence>
<organism evidence="1 2">
    <name type="scientific">Nannocystis exedens</name>
    <dbReference type="NCBI Taxonomy" id="54"/>
    <lineage>
        <taxon>Bacteria</taxon>
        <taxon>Pseudomonadati</taxon>
        <taxon>Myxococcota</taxon>
        <taxon>Polyangia</taxon>
        <taxon>Nannocystales</taxon>
        <taxon>Nannocystaceae</taxon>
        <taxon>Nannocystis</taxon>
    </lineage>
</organism>
<protein>
    <submittedName>
        <fullName evidence="1">Uncharacterized protein</fullName>
    </submittedName>
</protein>
<keyword evidence="2" id="KW-1185">Reference proteome</keyword>
<name>A0A1I2CVW5_9BACT</name>